<sequence>MFAFLFLIKLSYQLILENCSSVQPGLVLSMYYSPTCPHCKKYDPVLTGIANNAAAKGVPITIQKVNCDICDCDSVNVLKVPTTILRNNGVEIARQSGFMDCKTVGSFLSKNLCDVNGQLIPKNQNNTNVYGWRNNNIEQPLPVVPETPTNVVPIGDLQKNQPACALASNSGTCN</sequence>
<dbReference type="Pfam" id="PF00085">
    <property type="entry name" value="Thioredoxin"/>
    <property type="match status" value="1"/>
</dbReference>
<evidence type="ECO:0000313" key="3">
    <source>
        <dbReference type="EMBL" id="KKO76192.1"/>
    </source>
</evidence>
<dbReference type="RefSeq" id="XP_024331934.1">
    <property type="nucleotide sequence ID" value="XM_024476074.1"/>
</dbReference>
<dbReference type="Proteomes" id="UP000034350">
    <property type="component" value="Unassembled WGS sequence"/>
</dbReference>
<dbReference type="OrthoDB" id="427280at2759"/>
<dbReference type="VEuPathDB" id="MicrosporidiaDB:AAJ76_6000112116"/>
<dbReference type="VEuPathDB" id="MicrosporidiaDB:G9O61_00g017670"/>
<dbReference type="CDD" id="cd02947">
    <property type="entry name" value="TRX_family"/>
    <property type="match status" value="1"/>
</dbReference>
<dbReference type="VEuPathDB" id="MicrosporidiaDB:NCER_100813"/>
<reference evidence="3 4" key="1">
    <citation type="journal article" date="2015" name="Environ. Microbiol.">
        <title>Genome analyses suggest the presence of polyploidy and recent human-driven expansions in eight global populations of the honeybee pathogen Nosema ceranae.</title>
        <authorList>
            <person name="Pelin A."/>
            <person name="Selman M."/>
            <person name="Aris-Brosou S."/>
            <person name="Farinelli L."/>
            <person name="Corradi N."/>
        </authorList>
    </citation>
    <scope>NUCLEOTIDE SEQUENCE [LARGE SCALE GENOMIC DNA]</scope>
    <source>
        <strain evidence="3 4">PA08 1199</strain>
    </source>
</reference>
<feature type="domain" description="Thioredoxin" evidence="2">
    <location>
        <begin position="25"/>
        <end position="107"/>
    </location>
</feature>
<dbReference type="Gene3D" id="3.40.30.10">
    <property type="entry name" value="Glutaredoxin"/>
    <property type="match status" value="1"/>
</dbReference>
<evidence type="ECO:0000313" key="4">
    <source>
        <dbReference type="Proteomes" id="UP000034350"/>
    </source>
</evidence>
<organism evidence="3 4">
    <name type="scientific">Vairimorpha ceranae</name>
    <dbReference type="NCBI Taxonomy" id="40302"/>
    <lineage>
        <taxon>Eukaryota</taxon>
        <taxon>Fungi</taxon>
        <taxon>Fungi incertae sedis</taxon>
        <taxon>Microsporidia</taxon>
        <taxon>Nosematidae</taxon>
        <taxon>Vairimorpha</taxon>
    </lineage>
</organism>
<dbReference type="InterPro" id="IPR036249">
    <property type="entry name" value="Thioredoxin-like_sf"/>
</dbReference>
<feature type="chain" id="PRO_5002530425" evidence="1">
    <location>
        <begin position="22"/>
        <end position="174"/>
    </location>
</feature>
<dbReference type="GeneID" id="36321023"/>
<keyword evidence="4" id="KW-1185">Reference proteome</keyword>
<evidence type="ECO:0000256" key="1">
    <source>
        <dbReference type="SAM" id="SignalP"/>
    </source>
</evidence>
<dbReference type="SUPFAM" id="SSF52833">
    <property type="entry name" value="Thioredoxin-like"/>
    <property type="match status" value="1"/>
</dbReference>
<comment type="caution">
    <text evidence="3">The sequence shown here is derived from an EMBL/GenBank/DDBJ whole genome shotgun (WGS) entry which is preliminary data.</text>
</comment>
<protein>
    <submittedName>
        <fullName evidence="3">Protein disulfide isomerase</fullName>
    </submittedName>
</protein>
<dbReference type="PROSITE" id="PS00194">
    <property type="entry name" value="THIOREDOXIN_1"/>
    <property type="match status" value="1"/>
</dbReference>
<dbReference type="InterPro" id="IPR017937">
    <property type="entry name" value="Thioredoxin_CS"/>
</dbReference>
<keyword evidence="1" id="KW-0732">Signal</keyword>
<dbReference type="GO" id="GO:0016853">
    <property type="term" value="F:isomerase activity"/>
    <property type="evidence" value="ECO:0007669"/>
    <property type="project" value="UniProtKB-KW"/>
</dbReference>
<dbReference type="AlphaFoldDB" id="A0A0F9YUS6"/>
<keyword evidence="3" id="KW-0413">Isomerase</keyword>
<accession>A0A0F9YUS6</accession>
<evidence type="ECO:0000259" key="2">
    <source>
        <dbReference type="Pfam" id="PF00085"/>
    </source>
</evidence>
<name>A0A0F9YUS6_9MICR</name>
<proteinExistence type="predicted"/>
<gene>
    <name evidence="3" type="ORF">AAJ76_6000112116</name>
</gene>
<dbReference type="EMBL" id="JPQZ01000006">
    <property type="protein sequence ID" value="KKO76192.1"/>
    <property type="molecule type" value="Genomic_DNA"/>
</dbReference>
<feature type="signal peptide" evidence="1">
    <location>
        <begin position="1"/>
        <end position="21"/>
    </location>
</feature>
<dbReference type="InterPro" id="IPR013766">
    <property type="entry name" value="Thioredoxin_domain"/>
</dbReference>